<evidence type="ECO:0000256" key="6">
    <source>
        <dbReference type="ARBA" id="ARBA00023062"/>
    </source>
</evidence>
<dbReference type="AlphaFoldDB" id="F3NFS9"/>
<evidence type="ECO:0000256" key="9">
    <source>
        <dbReference type="SAM" id="MobiDB-lite"/>
    </source>
</evidence>
<evidence type="ECO:0000256" key="8">
    <source>
        <dbReference type="ARBA" id="ARBA00048142"/>
    </source>
</evidence>
<dbReference type="GO" id="GO:0004657">
    <property type="term" value="F:proline dehydrogenase activity"/>
    <property type="evidence" value="ECO:0007669"/>
    <property type="project" value="UniProtKB-ARBA"/>
</dbReference>
<evidence type="ECO:0000313" key="11">
    <source>
        <dbReference type="EMBL" id="EGG47631.1"/>
    </source>
</evidence>
<reference evidence="11 12" key="1">
    <citation type="journal article" date="2011" name="J. Bacteriol.">
        <title>Draft genome sequence of the marine bacterium Streptomyces griseoaurantiacus M045, which produces novel manumycin-type antibiotics with a pABA core component.</title>
        <authorList>
            <person name="Li F."/>
            <person name="Jiang P."/>
            <person name="Zheng H."/>
            <person name="Wang S."/>
            <person name="Zhao G."/>
            <person name="Qin S."/>
            <person name="Liu Z."/>
        </authorList>
    </citation>
    <scope>NUCLEOTIDE SEQUENCE [LARGE SCALE GENOMIC DNA]</scope>
    <source>
        <strain evidence="11 12">M045</strain>
    </source>
</reference>
<dbReference type="InterPro" id="IPR016162">
    <property type="entry name" value="Ald_DH_N"/>
</dbReference>
<dbReference type="PANTHER" id="PTHR42862:SF1">
    <property type="entry name" value="DELTA-1-PYRROLINE-5-CARBOXYLATE DEHYDROGENASE 2, ISOFORM A-RELATED"/>
    <property type="match status" value="1"/>
</dbReference>
<dbReference type="SUPFAM" id="SSF53720">
    <property type="entry name" value="ALDH-like"/>
    <property type="match status" value="1"/>
</dbReference>
<keyword evidence="4" id="KW-0560">Oxidoreductase</keyword>
<feature type="region of interest" description="Disordered" evidence="9">
    <location>
        <begin position="1"/>
        <end position="22"/>
    </location>
</feature>
<dbReference type="eggNOG" id="COG1012">
    <property type="taxonomic scope" value="Bacteria"/>
</dbReference>
<dbReference type="NCBIfam" id="TIGR01236">
    <property type="entry name" value="D1pyr5carbox1"/>
    <property type="match status" value="1"/>
</dbReference>
<accession>F3NFS9</accession>
<dbReference type="GO" id="GO:0009898">
    <property type="term" value="C:cytoplasmic side of plasma membrane"/>
    <property type="evidence" value="ECO:0007669"/>
    <property type="project" value="TreeGrafter"/>
</dbReference>
<sequence length="543" mass="58571">MDAVTRVPAPVNEPVHGYAPGSPERARLEAALKDLAENPRELPCTIGGSTRMGGGESFDVVQPHHHKAVLGTFRHASRQDAQDAVDAALAAAPGWRALSFDDRAAIFLRAAELLAGPWREKLAAATMLGQSKTAQQAEIDSPCELVDFWRFNVHYARGILAEQPPANSPGVWNRMDHRPLEGFVYAITPFNFTAIAGNLPTAPALMGNVVVWKPSPTQTLAAVLLMELLEEAGLPAGVINLLTGDGVEVSEVALHHRDLAGIHFTGSTPTFQYLWKTVGANIEKYRTYPRLVGETGGKDFVVAHPSADRAVLKTALTRGAFEYQGQKCSATSRAYIPASIWNAGFEEEFAAEVDGLTMGDVTDLSHFLGAVIDERSFAKNKAAIDRAKQDPSCTIVAGGTYDDSVGYFVRPTVIVCTDPENEVFRTEYFGPVLAVHVYEDEAYEDMLTQMESVSDYALTGSVIAGDRAAAAHAMEKLRYAAGNFYINDKSTGAVVGQQPFGGGRASGTNDKAGAPQNLMRWTSTRAIKETLVPPTDYAYPHMG</sequence>
<name>F3NFS9_9ACTN</name>
<dbReference type="PROSITE" id="PS00070">
    <property type="entry name" value="ALDEHYDE_DEHYDR_CYS"/>
    <property type="match status" value="1"/>
</dbReference>
<comment type="similarity">
    <text evidence="2">Belongs to the aldehyde dehydrogenase family.</text>
</comment>
<dbReference type="EC" id="1.2.1.88" evidence="3"/>
<comment type="caution">
    <text evidence="11">The sequence shown here is derived from an EMBL/GenBank/DDBJ whole genome shotgun (WGS) entry which is preliminary data.</text>
</comment>
<dbReference type="Pfam" id="PF00171">
    <property type="entry name" value="Aldedh"/>
    <property type="match status" value="1"/>
</dbReference>
<evidence type="ECO:0000313" key="12">
    <source>
        <dbReference type="Proteomes" id="UP000003022"/>
    </source>
</evidence>
<evidence type="ECO:0000256" key="1">
    <source>
        <dbReference type="ARBA" id="ARBA00004786"/>
    </source>
</evidence>
<dbReference type="FunFam" id="3.40.309.10:FF:000005">
    <property type="entry name" value="1-pyrroline-5-carboxylate dehydrogenase 1"/>
    <property type="match status" value="1"/>
</dbReference>
<dbReference type="InterPro" id="IPR016161">
    <property type="entry name" value="Ald_DH/histidinol_DH"/>
</dbReference>
<evidence type="ECO:0000256" key="7">
    <source>
        <dbReference type="ARBA" id="ARBA00032259"/>
    </source>
</evidence>
<dbReference type="Gene3D" id="3.40.605.10">
    <property type="entry name" value="Aldehyde Dehydrogenase, Chain A, domain 1"/>
    <property type="match status" value="1"/>
</dbReference>
<dbReference type="InterPro" id="IPR050485">
    <property type="entry name" value="Proline_metab_enzyme"/>
</dbReference>
<keyword evidence="5" id="KW-0520">NAD</keyword>
<dbReference type="CDD" id="cd07123">
    <property type="entry name" value="ALDH_F4-17_P5CDH"/>
    <property type="match status" value="1"/>
</dbReference>
<feature type="domain" description="Aldehyde dehydrogenase" evidence="10">
    <location>
        <begin position="56"/>
        <end position="526"/>
    </location>
</feature>
<evidence type="ECO:0000256" key="2">
    <source>
        <dbReference type="ARBA" id="ARBA00009986"/>
    </source>
</evidence>
<dbReference type="EMBL" id="AEYX01000030">
    <property type="protein sequence ID" value="EGG47631.1"/>
    <property type="molecule type" value="Genomic_DNA"/>
</dbReference>
<evidence type="ECO:0000256" key="3">
    <source>
        <dbReference type="ARBA" id="ARBA00012884"/>
    </source>
</evidence>
<dbReference type="Gene3D" id="3.40.309.10">
    <property type="entry name" value="Aldehyde Dehydrogenase, Chain A, domain 2"/>
    <property type="match status" value="1"/>
</dbReference>
<dbReference type="RefSeq" id="WP_006139647.1">
    <property type="nucleotide sequence ID" value="NZ_AEYX01000030.1"/>
</dbReference>
<keyword evidence="6" id="KW-0642">Proline metabolism</keyword>
<dbReference type="STRING" id="996637.SGM_1993"/>
<dbReference type="InterPro" id="IPR016163">
    <property type="entry name" value="Ald_DH_C"/>
</dbReference>
<proteinExistence type="inferred from homology"/>
<dbReference type="GO" id="GO:0010133">
    <property type="term" value="P:L-proline catabolic process to L-glutamate"/>
    <property type="evidence" value="ECO:0007669"/>
    <property type="project" value="UniProtKB-UniPathway"/>
</dbReference>
<evidence type="ECO:0000256" key="5">
    <source>
        <dbReference type="ARBA" id="ARBA00023027"/>
    </source>
</evidence>
<keyword evidence="12" id="KW-1185">Reference proteome</keyword>
<dbReference type="InterPro" id="IPR005931">
    <property type="entry name" value="P5CDH/ALDH4A1"/>
</dbReference>
<comment type="catalytic activity">
    <reaction evidence="8">
        <text>L-glutamate 5-semialdehyde + NAD(+) + H2O = L-glutamate + NADH + 2 H(+)</text>
        <dbReference type="Rhea" id="RHEA:30235"/>
        <dbReference type="ChEBI" id="CHEBI:15377"/>
        <dbReference type="ChEBI" id="CHEBI:15378"/>
        <dbReference type="ChEBI" id="CHEBI:29985"/>
        <dbReference type="ChEBI" id="CHEBI:57540"/>
        <dbReference type="ChEBI" id="CHEBI:57945"/>
        <dbReference type="ChEBI" id="CHEBI:58066"/>
        <dbReference type="EC" id="1.2.1.88"/>
    </reaction>
</comment>
<evidence type="ECO:0000259" key="10">
    <source>
        <dbReference type="Pfam" id="PF00171"/>
    </source>
</evidence>
<comment type="pathway">
    <text evidence="1">Amino-acid degradation; L-proline degradation into L-glutamate; L-glutamate from L-proline: step 2/2.</text>
</comment>
<dbReference type="Proteomes" id="UP000003022">
    <property type="component" value="Unassembled WGS sequence"/>
</dbReference>
<gene>
    <name evidence="11" type="ORF">SGM_1993</name>
</gene>
<dbReference type="UniPathway" id="UPA00261">
    <property type="reaction ID" value="UER00374"/>
</dbReference>
<dbReference type="InterPro" id="IPR015590">
    <property type="entry name" value="Aldehyde_DH_dom"/>
</dbReference>
<protein>
    <recommendedName>
        <fullName evidence="7">L-glutamate gamma-semialdehyde dehydrogenase</fullName>
        <ecNumber evidence="3">1.2.1.88</ecNumber>
    </recommendedName>
    <alternativeName>
        <fullName evidence="7">L-glutamate gamma-semialdehyde dehydrogenase</fullName>
    </alternativeName>
</protein>
<organism evidence="11 12">
    <name type="scientific">Streptomyces griseoaurantiacus M045</name>
    <dbReference type="NCBI Taxonomy" id="996637"/>
    <lineage>
        <taxon>Bacteria</taxon>
        <taxon>Bacillati</taxon>
        <taxon>Actinomycetota</taxon>
        <taxon>Actinomycetes</taxon>
        <taxon>Kitasatosporales</taxon>
        <taxon>Streptomycetaceae</taxon>
        <taxon>Streptomyces</taxon>
        <taxon>Streptomyces aurantiacus group</taxon>
    </lineage>
</organism>
<dbReference type="FunFam" id="3.40.605.10:FF:000006">
    <property type="entry name" value="1-pyrroline-5-carboxylate dehydrogenase"/>
    <property type="match status" value="1"/>
</dbReference>
<dbReference type="GO" id="GO:0003842">
    <property type="term" value="F:L-glutamate gamma-semialdehyde dehydrogenase activity"/>
    <property type="evidence" value="ECO:0007669"/>
    <property type="project" value="UniProtKB-EC"/>
</dbReference>
<dbReference type="InterPro" id="IPR016160">
    <property type="entry name" value="Ald_DH_CS_CYS"/>
</dbReference>
<dbReference type="PANTHER" id="PTHR42862">
    <property type="entry name" value="DELTA-1-PYRROLINE-5-CARBOXYLATE DEHYDROGENASE 1, ISOFORM A-RELATED"/>
    <property type="match status" value="1"/>
</dbReference>
<evidence type="ECO:0000256" key="4">
    <source>
        <dbReference type="ARBA" id="ARBA00023002"/>
    </source>
</evidence>